<dbReference type="EMBL" id="JAAIUW010000001">
    <property type="protein sequence ID" value="KAF7843982.1"/>
    <property type="molecule type" value="Genomic_DNA"/>
</dbReference>
<gene>
    <name evidence="2" type="ORF">G2W53_000887</name>
</gene>
<reference evidence="2" key="1">
    <citation type="submission" date="2020-09" db="EMBL/GenBank/DDBJ databases">
        <title>Genome-Enabled Discovery of Anthraquinone Biosynthesis in Senna tora.</title>
        <authorList>
            <person name="Kang S.-H."/>
            <person name="Pandey R.P."/>
            <person name="Lee C.-M."/>
            <person name="Sim J.-S."/>
            <person name="Jeong J.-T."/>
            <person name="Choi B.-S."/>
            <person name="Jung M."/>
            <person name="Ginzburg D."/>
            <person name="Zhao K."/>
            <person name="Won S.Y."/>
            <person name="Oh T.-J."/>
            <person name="Yu Y."/>
            <person name="Kim N.-H."/>
            <person name="Lee O.R."/>
            <person name="Lee T.-H."/>
            <person name="Bashyal P."/>
            <person name="Kim T.-S."/>
            <person name="Lee W.-H."/>
            <person name="Kawkins C."/>
            <person name="Kim C.-K."/>
            <person name="Kim J.S."/>
            <person name="Ahn B.O."/>
            <person name="Rhee S.Y."/>
            <person name="Sohng J.K."/>
        </authorList>
    </citation>
    <scope>NUCLEOTIDE SEQUENCE</scope>
    <source>
        <tissue evidence="2">Leaf</tissue>
    </source>
</reference>
<name>A0A834XGR5_9FABA</name>
<evidence type="ECO:0000313" key="2">
    <source>
        <dbReference type="EMBL" id="KAF7843982.1"/>
    </source>
</evidence>
<dbReference type="Proteomes" id="UP000634136">
    <property type="component" value="Unassembled WGS sequence"/>
</dbReference>
<proteinExistence type="predicted"/>
<protein>
    <submittedName>
        <fullName evidence="2">Uncharacterized protein</fullName>
    </submittedName>
</protein>
<evidence type="ECO:0000256" key="1">
    <source>
        <dbReference type="SAM" id="MobiDB-lite"/>
    </source>
</evidence>
<organism evidence="2 3">
    <name type="scientific">Senna tora</name>
    <dbReference type="NCBI Taxonomy" id="362788"/>
    <lineage>
        <taxon>Eukaryota</taxon>
        <taxon>Viridiplantae</taxon>
        <taxon>Streptophyta</taxon>
        <taxon>Embryophyta</taxon>
        <taxon>Tracheophyta</taxon>
        <taxon>Spermatophyta</taxon>
        <taxon>Magnoliopsida</taxon>
        <taxon>eudicotyledons</taxon>
        <taxon>Gunneridae</taxon>
        <taxon>Pentapetalae</taxon>
        <taxon>rosids</taxon>
        <taxon>fabids</taxon>
        <taxon>Fabales</taxon>
        <taxon>Fabaceae</taxon>
        <taxon>Caesalpinioideae</taxon>
        <taxon>Cassia clade</taxon>
        <taxon>Senna</taxon>
    </lineage>
</organism>
<accession>A0A834XGR5</accession>
<feature type="compositionally biased region" description="Basic and acidic residues" evidence="1">
    <location>
        <begin position="9"/>
        <end position="26"/>
    </location>
</feature>
<feature type="region of interest" description="Disordered" evidence="1">
    <location>
        <begin position="1"/>
        <end position="26"/>
    </location>
</feature>
<keyword evidence="3" id="KW-1185">Reference proteome</keyword>
<comment type="caution">
    <text evidence="2">The sequence shown here is derived from an EMBL/GenBank/DDBJ whole genome shotgun (WGS) entry which is preliminary data.</text>
</comment>
<sequence>MEVVTPTPMHEKLGMEEDDLKKRDDEKRMNSILSPQLATTIGELEGNLGQYSLA</sequence>
<dbReference type="AlphaFoldDB" id="A0A834XGR5"/>
<evidence type="ECO:0000313" key="3">
    <source>
        <dbReference type="Proteomes" id="UP000634136"/>
    </source>
</evidence>